<dbReference type="AlphaFoldDB" id="A0AAW0PMY1"/>
<gene>
    <name evidence="2" type="ORF">WMY93_009722</name>
</gene>
<organism evidence="2 3">
    <name type="scientific">Mugilogobius chulae</name>
    <name type="common">yellowstripe goby</name>
    <dbReference type="NCBI Taxonomy" id="88201"/>
    <lineage>
        <taxon>Eukaryota</taxon>
        <taxon>Metazoa</taxon>
        <taxon>Chordata</taxon>
        <taxon>Craniata</taxon>
        <taxon>Vertebrata</taxon>
        <taxon>Euteleostomi</taxon>
        <taxon>Actinopterygii</taxon>
        <taxon>Neopterygii</taxon>
        <taxon>Teleostei</taxon>
        <taxon>Neoteleostei</taxon>
        <taxon>Acanthomorphata</taxon>
        <taxon>Gobiaria</taxon>
        <taxon>Gobiiformes</taxon>
        <taxon>Gobioidei</taxon>
        <taxon>Gobiidae</taxon>
        <taxon>Gobionellinae</taxon>
        <taxon>Mugilogobius</taxon>
    </lineage>
</organism>
<accession>A0AAW0PMY1</accession>
<protein>
    <submittedName>
        <fullName evidence="2">Uncharacterized protein</fullName>
    </submittedName>
</protein>
<feature type="compositionally biased region" description="Polar residues" evidence="1">
    <location>
        <begin position="87"/>
        <end position="98"/>
    </location>
</feature>
<evidence type="ECO:0000313" key="2">
    <source>
        <dbReference type="EMBL" id="KAK7922820.1"/>
    </source>
</evidence>
<comment type="caution">
    <text evidence="2">The sequence shown here is derived from an EMBL/GenBank/DDBJ whole genome shotgun (WGS) entry which is preliminary data.</text>
</comment>
<reference evidence="3" key="1">
    <citation type="submission" date="2024-04" db="EMBL/GenBank/DDBJ databases">
        <title>Salinicola lusitanus LLJ914,a marine bacterium isolated from the Okinawa Trough.</title>
        <authorList>
            <person name="Li J."/>
        </authorList>
    </citation>
    <scope>NUCLEOTIDE SEQUENCE [LARGE SCALE GENOMIC DNA]</scope>
</reference>
<evidence type="ECO:0000256" key="1">
    <source>
        <dbReference type="SAM" id="MobiDB-lite"/>
    </source>
</evidence>
<keyword evidence="3" id="KW-1185">Reference proteome</keyword>
<feature type="region of interest" description="Disordered" evidence="1">
    <location>
        <begin position="87"/>
        <end position="112"/>
    </location>
</feature>
<dbReference type="EMBL" id="JBBPFD010000006">
    <property type="protein sequence ID" value="KAK7922820.1"/>
    <property type="molecule type" value="Genomic_DNA"/>
</dbReference>
<sequence length="112" mass="12149">MAVVISLSSDSDSDSDVEVVGFYTNKNMGMLPLSSVRVEVDALDFKTPLRNIDLKAPRPAPVELDIFSSLVTPPPEVVDLTEYNSACPSSSKEQNGFSNELRAYSPSLPVEL</sequence>
<proteinExistence type="predicted"/>
<name>A0AAW0PMY1_9GOBI</name>
<evidence type="ECO:0000313" key="3">
    <source>
        <dbReference type="Proteomes" id="UP001460270"/>
    </source>
</evidence>
<dbReference type="Proteomes" id="UP001460270">
    <property type="component" value="Unassembled WGS sequence"/>
</dbReference>